<evidence type="ECO:0000313" key="3">
    <source>
        <dbReference type="Proteomes" id="UP000007110"/>
    </source>
</evidence>
<reference evidence="2" key="2">
    <citation type="submission" date="2021-01" db="UniProtKB">
        <authorList>
            <consortium name="EnsemblMetazoa"/>
        </authorList>
    </citation>
    <scope>IDENTIFICATION</scope>
</reference>
<dbReference type="OrthoDB" id="10053382at2759"/>
<evidence type="ECO:0000256" key="1">
    <source>
        <dbReference type="SAM" id="Coils"/>
    </source>
</evidence>
<dbReference type="InParanoid" id="A0A7M7PI97"/>
<sequence>MSSTKGIDLDKVVEEFTSLHRLHEKLIQEKEGLENEVALLQREYESSMERHAGTMKDFKQAQEMVTKLQNMLKLKCNLEDENQEHKEKVTNVIDELAITREEHKLAMTMSEKKIEDLEVNHKQEIDELLETTTARSKLMQHYLELDYLFIFSTKEPVIFNGRIVANG</sequence>
<dbReference type="GeneID" id="115928502"/>
<dbReference type="EnsemblMetazoa" id="XM_030995755">
    <property type="protein sequence ID" value="XP_030851615"/>
    <property type="gene ID" value="LOC115928502"/>
</dbReference>
<keyword evidence="1" id="KW-0175">Coiled coil</keyword>
<reference evidence="3" key="1">
    <citation type="submission" date="2015-02" db="EMBL/GenBank/DDBJ databases">
        <title>Genome sequencing for Strongylocentrotus purpuratus.</title>
        <authorList>
            <person name="Murali S."/>
            <person name="Liu Y."/>
            <person name="Vee V."/>
            <person name="English A."/>
            <person name="Wang M."/>
            <person name="Skinner E."/>
            <person name="Han Y."/>
            <person name="Muzny D.M."/>
            <person name="Worley K.C."/>
            <person name="Gibbs R.A."/>
        </authorList>
    </citation>
    <scope>NUCLEOTIDE SEQUENCE</scope>
</reference>
<proteinExistence type="predicted"/>
<dbReference type="RefSeq" id="XP_030851615.1">
    <property type="nucleotide sequence ID" value="XM_030995755.1"/>
</dbReference>
<name>A0A7M7PI97_STRPU</name>
<dbReference type="KEGG" id="spu:115928502"/>
<dbReference type="AlphaFoldDB" id="A0A7M7PI97"/>
<dbReference type="Proteomes" id="UP000007110">
    <property type="component" value="Unassembled WGS sequence"/>
</dbReference>
<keyword evidence="3" id="KW-1185">Reference proteome</keyword>
<feature type="coiled-coil region" evidence="1">
    <location>
        <begin position="16"/>
        <end position="50"/>
    </location>
</feature>
<protein>
    <submittedName>
        <fullName evidence="2">Uncharacterized protein</fullName>
    </submittedName>
</protein>
<organism evidence="2 3">
    <name type="scientific">Strongylocentrotus purpuratus</name>
    <name type="common">Purple sea urchin</name>
    <dbReference type="NCBI Taxonomy" id="7668"/>
    <lineage>
        <taxon>Eukaryota</taxon>
        <taxon>Metazoa</taxon>
        <taxon>Echinodermata</taxon>
        <taxon>Eleutherozoa</taxon>
        <taxon>Echinozoa</taxon>
        <taxon>Echinoidea</taxon>
        <taxon>Euechinoidea</taxon>
        <taxon>Echinacea</taxon>
        <taxon>Camarodonta</taxon>
        <taxon>Echinidea</taxon>
        <taxon>Strongylocentrotidae</taxon>
        <taxon>Strongylocentrotus</taxon>
    </lineage>
</organism>
<dbReference type="InterPro" id="IPR038827">
    <property type="entry name" value="CCDC152"/>
</dbReference>
<dbReference type="PANTHER" id="PTHR35253">
    <property type="entry name" value="COILED-COIL DOMAIN-CONTAINING PROTEIN 152"/>
    <property type="match status" value="1"/>
</dbReference>
<dbReference type="PANTHER" id="PTHR35253:SF1">
    <property type="entry name" value="COILED-COIL DOMAIN-CONTAINING PROTEIN 152"/>
    <property type="match status" value="1"/>
</dbReference>
<accession>A0A7M7PI97</accession>
<evidence type="ECO:0000313" key="2">
    <source>
        <dbReference type="EnsemblMetazoa" id="XP_030851615"/>
    </source>
</evidence>
<feature type="coiled-coil region" evidence="1">
    <location>
        <begin position="82"/>
        <end position="127"/>
    </location>
</feature>